<organism evidence="1 2">
    <name type="scientific">Candidatus Cardinium hertigii</name>
    <dbReference type="NCBI Taxonomy" id="247481"/>
    <lineage>
        <taxon>Bacteria</taxon>
        <taxon>Pseudomonadati</taxon>
        <taxon>Bacteroidota</taxon>
        <taxon>Cytophagia</taxon>
        <taxon>Cytophagales</taxon>
        <taxon>Amoebophilaceae</taxon>
        <taxon>Candidatus Cardinium</taxon>
    </lineage>
</organism>
<evidence type="ECO:0000313" key="1">
    <source>
        <dbReference type="EMBL" id="AWN81699.1"/>
    </source>
</evidence>
<evidence type="ECO:0000313" key="2">
    <source>
        <dbReference type="Proteomes" id="UP000245872"/>
    </source>
</evidence>
<name>A0A2Z3L8F8_9BACT</name>
<dbReference type="RefSeq" id="WP_109997126.1">
    <property type="nucleotide sequence ID" value="NZ_CP029619.1"/>
</dbReference>
<sequence>MPKAKKAKRHRLRNKKPIAKLGYNTNNTESEIIAEKRTDRFQHEASNSTLVPDSFEYHFRVKKWEEEPNWLLTYFQNAKGADGRYRKANNTIENVTREKFRHDARPVGQIIQQPDRAKYFFTLGNPNTRSALAVLSDNNGNIKKQVLLRAYATYNGMQWRM</sequence>
<keyword evidence="2" id="KW-1185">Reference proteome</keyword>
<proteinExistence type="predicted"/>
<reference evidence="1 2" key="1">
    <citation type="submission" date="2018-05" db="EMBL/GenBank/DDBJ databases">
        <title>Candidatus Cardinium hertigii Genome Assembly.</title>
        <authorList>
            <person name="Showmaker K.C."/>
            <person name="Walden K.O."/>
            <person name="Fields C.J."/>
            <person name="Lambert K.N."/>
            <person name="Hudson M.E."/>
        </authorList>
    </citation>
    <scope>NUCLEOTIDE SEQUENCE [LARGE SCALE GENOMIC DNA]</scope>
    <source>
        <strain evidence="2">cHgTN10</strain>
    </source>
</reference>
<accession>A0A2Z3L8F8</accession>
<dbReference type="AlphaFoldDB" id="A0A2Z3L8F8"/>
<protein>
    <submittedName>
        <fullName evidence="1">Uncharacterized protein</fullName>
    </submittedName>
</protein>
<dbReference type="EMBL" id="CP029619">
    <property type="protein sequence ID" value="AWN81699.1"/>
    <property type="molecule type" value="Genomic_DNA"/>
</dbReference>
<gene>
    <name evidence="1" type="ORF">DK880_00371</name>
</gene>
<dbReference type="Proteomes" id="UP000245872">
    <property type="component" value="Chromosome"/>
</dbReference>
<dbReference type="KEGG" id="cher:DK880_00371"/>